<proteinExistence type="predicted"/>
<organism evidence="1">
    <name type="scientific">Anguilla anguilla</name>
    <name type="common">European freshwater eel</name>
    <name type="synonym">Muraena anguilla</name>
    <dbReference type="NCBI Taxonomy" id="7936"/>
    <lineage>
        <taxon>Eukaryota</taxon>
        <taxon>Metazoa</taxon>
        <taxon>Chordata</taxon>
        <taxon>Craniata</taxon>
        <taxon>Vertebrata</taxon>
        <taxon>Euteleostomi</taxon>
        <taxon>Actinopterygii</taxon>
        <taxon>Neopterygii</taxon>
        <taxon>Teleostei</taxon>
        <taxon>Anguilliformes</taxon>
        <taxon>Anguillidae</taxon>
        <taxon>Anguilla</taxon>
    </lineage>
</organism>
<dbReference type="EMBL" id="GBXM01043441">
    <property type="protein sequence ID" value="JAH65136.1"/>
    <property type="molecule type" value="Transcribed_RNA"/>
</dbReference>
<name>A0A0E9UHC1_ANGAN</name>
<protein>
    <submittedName>
        <fullName evidence="1">Uncharacterized protein</fullName>
    </submittedName>
</protein>
<dbReference type="AlphaFoldDB" id="A0A0E9UHC1"/>
<accession>A0A0E9UHC1</accession>
<evidence type="ECO:0000313" key="1">
    <source>
        <dbReference type="EMBL" id="JAH65136.1"/>
    </source>
</evidence>
<sequence length="51" mass="5953">MQLRDFFYGCQMLNILFPEENLNVDAPVVFAVITCVSCRCCQLFVLKILYM</sequence>
<reference evidence="1" key="2">
    <citation type="journal article" date="2015" name="Fish Shellfish Immunol.">
        <title>Early steps in the European eel (Anguilla anguilla)-Vibrio vulnificus interaction in the gills: Role of the RtxA13 toxin.</title>
        <authorList>
            <person name="Callol A."/>
            <person name="Pajuelo D."/>
            <person name="Ebbesson L."/>
            <person name="Teles M."/>
            <person name="MacKenzie S."/>
            <person name="Amaro C."/>
        </authorList>
    </citation>
    <scope>NUCLEOTIDE SEQUENCE</scope>
</reference>
<reference evidence="1" key="1">
    <citation type="submission" date="2014-11" db="EMBL/GenBank/DDBJ databases">
        <authorList>
            <person name="Amaro Gonzalez C."/>
        </authorList>
    </citation>
    <scope>NUCLEOTIDE SEQUENCE</scope>
</reference>